<proteinExistence type="predicted"/>
<feature type="transmembrane region" description="Helical" evidence="1">
    <location>
        <begin position="195"/>
        <end position="217"/>
    </location>
</feature>
<feature type="transmembrane region" description="Helical" evidence="1">
    <location>
        <begin position="7"/>
        <end position="29"/>
    </location>
</feature>
<dbReference type="Gene3D" id="3.30.565.10">
    <property type="entry name" value="Histidine kinase-like ATPase, C-terminal domain"/>
    <property type="match status" value="1"/>
</dbReference>
<evidence type="ECO:0000256" key="1">
    <source>
        <dbReference type="SAM" id="Phobius"/>
    </source>
</evidence>
<dbReference type="EMBL" id="NDYC01000049">
    <property type="protein sequence ID" value="OXZ26358.1"/>
    <property type="molecule type" value="Genomic_DNA"/>
</dbReference>
<comment type="caution">
    <text evidence="2">The sequence shown here is derived from an EMBL/GenBank/DDBJ whole genome shotgun (WGS) entry which is preliminary data.</text>
</comment>
<name>A0A233V1V8_FINMA</name>
<protein>
    <submittedName>
        <fullName evidence="2">Uncharacterized protein</fullName>
    </submittedName>
</protein>
<keyword evidence="1" id="KW-0472">Membrane</keyword>
<feature type="transmembrane region" description="Helical" evidence="1">
    <location>
        <begin position="172"/>
        <end position="189"/>
    </location>
</feature>
<reference evidence="3" key="1">
    <citation type="submission" date="2017-04" db="EMBL/GenBank/DDBJ databases">
        <title>Finegoldia magna isolated from orthopedic joint implant-associated infections.</title>
        <authorList>
            <person name="Bjorklund S."/>
            <person name="Bruggemann H."/>
            <person name="Jensen A."/>
            <person name="Hellmark B."/>
            <person name="Soderquist B."/>
        </authorList>
    </citation>
    <scope>NUCLEOTIDE SEQUENCE [LARGE SCALE GENOMIC DNA]</scope>
    <source>
        <strain evidence="3">CCUG 54800</strain>
    </source>
</reference>
<dbReference type="InterPro" id="IPR036890">
    <property type="entry name" value="HATPase_C_sf"/>
</dbReference>
<organism evidence="2 3">
    <name type="scientific">Finegoldia magna</name>
    <name type="common">Peptostreptococcus magnus</name>
    <dbReference type="NCBI Taxonomy" id="1260"/>
    <lineage>
        <taxon>Bacteria</taxon>
        <taxon>Bacillati</taxon>
        <taxon>Bacillota</taxon>
        <taxon>Tissierellia</taxon>
        <taxon>Tissierellales</taxon>
        <taxon>Peptoniphilaceae</taxon>
        <taxon>Finegoldia</taxon>
    </lineage>
</organism>
<evidence type="ECO:0000313" key="2">
    <source>
        <dbReference type="EMBL" id="OXZ26358.1"/>
    </source>
</evidence>
<keyword evidence="1" id="KW-1133">Transmembrane helix</keyword>
<dbReference type="RefSeq" id="WP_094206509.1">
    <property type="nucleotide sequence ID" value="NZ_NDYC01000049.1"/>
</dbReference>
<accession>A0A233V1V8</accession>
<feature type="transmembrane region" description="Helical" evidence="1">
    <location>
        <begin position="35"/>
        <end position="55"/>
    </location>
</feature>
<feature type="transmembrane region" description="Helical" evidence="1">
    <location>
        <begin position="238"/>
        <end position="267"/>
    </location>
</feature>
<feature type="transmembrane region" description="Helical" evidence="1">
    <location>
        <begin position="140"/>
        <end position="160"/>
    </location>
</feature>
<gene>
    <name evidence="2" type="ORF">B9N49_09485</name>
</gene>
<feature type="transmembrane region" description="Helical" evidence="1">
    <location>
        <begin position="116"/>
        <end position="134"/>
    </location>
</feature>
<dbReference type="AlphaFoldDB" id="A0A233V1V8"/>
<dbReference type="SUPFAM" id="SSF55874">
    <property type="entry name" value="ATPase domain of HSP90 chaperone/DNA topoisomerase II/histidine kinase"/>
    <property type="match status" value="1"/>
</dbReference>
<feature type="transmembrane region" description="Helical" evidence="1">
    <location>
        <begin position="62"/>
        <end position="79"/>
    </location>
</feature>
<sequence length="515" mass="61153">MKKENLILIIHIALQVILFIPIIPFLKYYQEMEMGVFIAISLGIINFIAYVITILNDEKEFVLNYSLLTILFIIFMFIEDLMLRDLLIGKYIELMIYNLLLFGNLELIYSIKKLNITRTLITIVIAISAIIMNYNYMFSALLFKSIFITLLISPCILWIINKNIRKYHSNSTIFLQIGFFISYILYMYFTNTEIISISEYLLLSLVFTELILLYKIISTNIKNRILLFTNAMRKLLPGYTILFIILFLVGMPLRVIVIISLYFFIFLTEFRSYRNYRNYKLITFDEVLEGYYYEKYKDTELEKLNILKIQTFLHDDILQIIIAIRRWIEDNLTGSGKDYILQNLEKLNDLIRHEIDSFNPKLKDYKSLYEAYNRLISDLEDMYLNKQMLIEFECDHNLNLPTPYDELVYKCINELLINAFKHSKGYNTHIILKVENSTIYLIVTNIGDYINDENKIKDGNIGLNVLRLNLKQYRGIFTFNIFNDDENSEESYVQFKIDIPMDRSVINENLINRRS</sequence>
<dbReference type="Proteomes" id="UP000215413">
    <property type="component" value="Unassembled WGS sequence"/>
</dbReference>
<feature type="transmembrane region" description="Helical" evidence="1">
    <location>
        <begin position="91"/>
        <end position="109"/>
    </location>
</feature>
<evidence type="ECO:0000313" key="3">
    <source>
        <dbReference type="Proteomes" id="UP000215413"/>
    </source>
</evidence>
<keyword evidence="1" id="KW-0812">Transmembrane</keyword>